<feature type="coiled-coil region" evidence="15">
    <location>
        <begin position="352"/>
        <end position="383"/>
    </location>
</feature>
<dbReference type="SUPFAM" id="SSF55785">
    <property type="entry name" value="PYP-like sensor domain (PAS domain)"/>
    <property type="match status" value="1"/>
</dbReference>
<dbReference type="InterPro" id="IPR033463">
    <property type="entry name" value="sCache_3"/>
</dbReference>
<evidence type="ECO:0000256" key="16">
    <source>
        <dbReference type="SAM" id="Phobius"/>
    </source>
</evidence>
<dbReference type="Pfam" id="PF17203">
    <property type="entry name" value="sCache_3_2"/>
    <property type="match status" value="1"/>
</dbReference>
<dbReference type="PANTHER" id="PTHR43547:SF10">
    <property type="entry name" value="SENSOR HISTIDINE KINASE DCUS"/>
    <property type="match status" value="1"/>
</dbReference>
<keyword evidence="11" id="KW-0067">ATP-binding</keyword>
<keyword evidence="15" id="KW-0175">Coiled coil</keyword>
<evidence type="ECO:0000256" key="8">
    <source>
        <dbReference type="ARBA" id="ARBA00022692"/>
    </source>
</evidence>
<gene>
    <name evidence="18" type="ORF">SAMN02745781_03967</name>
</gene>
<proteinExistence type="predicted"/>
<evidence type="ECO:0000256" key="15">
    <source>
        <dbReference type="SAM" id="Coils"/>
    </source>
</evidence>
<dbReference type="InterPro" id="IPR016120">
    <property type="entry name" value="Sig_transdc_His_kin_SpoOB"/>
</dbReference>
<evidence type="ECO:0000256" key="11">
    <source>
        <dbReference type="ARBA" id="ARBA00022840"/>
    </source>
</evidence>
<dbReference type="InterPro" id="IPR004358">
    <property type="entry name" value="Sig_transdc_His_kin-like_C"/>
</dbReference>
<keyword evidence="5" id="KW-1003">Cell membrane</keyword>
<feature type="transmembrane region" description="Helical" evidence="16">
    <location>
        <begin position="50"/>
        <end position="74"/>
    </location>
</feature>
<keyword evidence="14 16" id="KW-0472">Membrane</keyword>
<dbReference type="Proteomes" id="UP000184159">
    <property type="component" value="Unassembled WGS sequence"/>
</dbReference>
<dbReference type="GO" id="GO:0005524">
    <property type="term" value="F:ATP binding"/>
    <property type="evidence" value="ECO:0007669"/>
    <property type="project" value="UniProtKB-KW"/>
</dbReference>
<evidence type="ECO:0000256" key="12">
    <source>
        <dbReference type="ARBA" id="ARBA00022989"/>
    </source>
</evidence>
<evidence type="ECO:0000313" key="18">
    <source>
        <dbReference type="EMBL" id="SHG09852.1"/>
    </source>
</evidence>
<keyword evidence="6" id="KW-0597">Phosphoprotein</keyword>
<keyword evidence="7" id="KW-0808">Transferase</keyword>
<accession>A0A1M5H2C6</accession>
<comment type="catalytic activity">
    <reaction evidence="1">
        <text>ATP + protein L-histidine = ADP + protein N-phospho-L-histidine.</text>
        <dbReference type="EC" id="2.7.13.3"/>
    </reaction>
</comment>
<feature type="transmembrane region" description="Helical" evidence="16">
    <location>
        <begin position="215"/>
        <end position="234"/>
    </location>
</feature>
<dbReference type="InterPro" id="IPR013767">
    <property type="entry name" value="PAS_fold"/>
</dbReference>
<dbReference type="InterPro" id="IPR005467">
    <property type="entry name" value="His_kinase_dom"/>
</dbReference>
<evidence type="ECO:0000256" key="5">
    <source>
        <dbReference type="ARBA" id="ARBA00022475"/>
    </source>
</evidence>
<dbReference type="GO" id="GO:0005886">
    <property type="term" value="C:plasma membrane"/>
    <property type="evidence" value="ECO:0007669"/>
    <property type="project" value="UniProtKB-SubCell"/>
</dbReference>
<dbReference type="EC" id="2.7.13.3" evidence="4"/>
<name>A0A1M5H2C6_VIBGA</name>
<feature type="domain" description="Histidine kinase" evidence="17">
    <location>
        <begin position="375"/>
        <end position="569"/>
    </location>
</feature>
<reference evidence="19" key="1">
    <citation type="submission" date="2016-11" db="EMBL/GenBank/DDBJ databases">
        <authorList>
            <person name="Varghese N."/>
            <person name="Submissions S."/>
        </authorList>
    </citation>
    <scope>NUCLEOTIDE SEQUENCE [LARGE SCALE GENOMIC DNA]</scope>
    <source>
        <strain evidence="19">DSM 21264</strain>
    </source>
</reference>
<dbReference type="GO" id="GO:0006355">
    <property type="term" value="P:regulation of DNA-templated transcription"/>
    <property type="evidence" value="ECO:0007669"/>
    <property type="project" value="InterPro"/>
</dbReference>
<evidence type="ECO:0000256" key="13">
    <source>
        <dbReference type="ARBA" id="ARBA00023012"/>
    </source>
</evidence>
<dbReference type="EMBL" id="FQUH01000028">
    <property type="protein sequence ID" value="SHG09852.1"/>
    <property type="molecule type" value="Genomic_DNA"/>
</dbReference>
<evidence type="ECO:0000256" key="7">
    <source>
        <dbReference type="ARBA" id="ARBA00022679"/>
    </source>
</evidence>
<dbReference type="SUPFAM" id="SSF103190">
    <property type="entry name" value="Sensory domain-like"/>
    <property type="match status" value="1"/>
</dbReference>
<dbReference type="InterPro" id="IPR035965">
    <property type="entry name" value="PAS-like_dom_sf"/>
</dbReference>
<dbReference type="SMART" id="SM00387">
    <property type="entry name" value="HATPase_c"/>
    <property type="match status" value="1"/>
</dbReference>
<evidence type="ECO:0000256" key="6">
    <source>
        <dbReference type="ARBA" id="ARBA00022553"/>
    </source>
</evidence>
<evidence type="ECO:0000256" key="1">
    <source>
        <dbReference type="ARBA" id="ARBA00000085"/>
    </source>
</evidence>
<dbReference type="InterPro" id="IPR000014">
    <property type="entry name" value="PAS"/>
</dbReference>
<comment type="subcellular location">
    <subcellularLocation>
        <location evidence="2">Cell inner membrane</location>
    </subcellularLocation>
    <subcellularLocation>
        <location evidence="3">Cell membrane</location>
        <topology evidence="3">Multi-pass membrane protein</topology>
    </subcellularLocation>
</comment>
<dbReference type="PANTHER" id="PTHR43547">
    <property type="entry name" value="TWO-COMPONENT HISTIDINE KINASE"/>
    <property type="match status" value="1"/>
</dbReference>
<evidence type="ECO:0000256" key="14">
    <source>
        <dbReference type="ARBA" id="ARBA00023136"/>
    </source>
</evidence>
<keyword evidence="13" id="KW-0902">Two-component regulatory system</keyword>
<dbReference type="InterPro" id="IPR029151">
    <property type="entry name" value="Sensor-like_sf"/>
</dbReference>
<sequence>MTSTIEFIKTIFNSSHEIDQYNRVALRFRKTFSWGDKVVRNIIYLRKRSYYFKLVVTINVLCFIGLVLVALNLYNRNFSENLQELKNYGLSQARVIAHDPLLSEQVFKKDIKKLTEIAQKYQWGGEIEYISISNTHGIRLFHSKGYEIGHKIHSNKIDEIAQGKEISDVSEGLYGRVLVKARVPIFYHGRFIGIVSTGISYPKFIEKQKKDLNEIAILFIAAWFINLGISYLLIRSLRYRLNLMTPEQIEKGFVYRQYILDSVYEGIVAVDKEDNVVLINDAAMEYLDILDADIRGKPISDYIFNTDFFSSNSLEELKDETILCNGHSLIATRKPIYDKQGHELGLVVSFRINTMQTELENKMNQYAKDKDNLRAIIHEFNNQMSVIYGLLEMRRYDSVLQYINTEFSTRQNDVREISKMLPVPDLAAMFLSKRARAKELNITLEIDPMSRIDSKLLPIDIQDITCIIGNLISNAFEEIVNSNAEQRVVSLYVYQSDELIIEVADSGRGVSEEDVDKIFERGVTSKDGDNHGIGLHLVKTLVEQAEGRIVIEESDFGGALFIVFIPLKSCSISKQSIHAEVN</sequence>
<evidence type="ECO:0000313" key="19">
    <source>
        <dbReference type="Proteomes" id="UP000184159"/>
    </source>
</evidence>
<keyword evidence="10 18" id="KW-0418">Kinase</keyword>
<dbReference type="InterPro" id="IPR036890">
    <property type="entry name" value="HATPase_C_sf"/>
</dbReference>
<keyword evidence="19" id="KW-1185">Reference proteome</keyword>
<dbReference type="SUPFAM" id="SSF55874">
    <property type="entry name" value="ATPase domain of HSP90 chaperone/DNA topoisomerase II/histidine kinase"/>
    <property type="match status" value="1"/>
</dbReference>
<dbReference type="CDD" id="cd00130">
    <property type="entry name" value="PAS"/>
    <property type="match status" value="1"/>
</dbReference>
<dbReference type="SUPFAM" id="SSF55890">
    <property type="entry name" value="Sporulation response regulatory protein Spo0B"/>
    <property type="match status" value="1"/>
</dbReference>
<dbReference type="PRINTS" id="PR00344">
    <property type="entry name" value="BCTRLSENSOR"/>
</dbReference>
<dbReference type="Gene3D" id="1.10.287.130">
    <property type="match status" value="1"/>
</dbReference>
<dbReference type="Gene3D" id="3.30.565.10">
    <property type="entry name" value="Histidine kinase-like ATPase, C-terminal domain"/>
    <property type="match status" value="1"/>
</dbReference>
<keyword evidence="12 16" id="KW-1133">Transmembrane helix</keyword>
<dbReference type="AlphaFoldDB" id="A0A1M5H2C6"/>
<evidence type="ECO:0000259" key="17">
    <source>
        <dbReference type="PROSITE" id="PS50109"/>
    </source>
</evidence>
<dbReference type="SMART" id="SM00091">
    <property type="entry name" value="PAS"/>
    <property type="match status" value="1"/>
</dbReference>
<organism evidence="18 19">
    <name type="scientific">Vibrio gazogenes DSM 21264 = NBRC 103151</name>
    <dbReference type="NCBI Taxonomy" id="1123492"/>
    <lineage>
        <taxon>Bacteria</taxon>
        <taxon>Pseudomonadati</taxon>
        <taxon>Pseudomonadota</taxon>
        <taxon>Gammaproteobacteria</taxon>
        <taxon>Vibrionales</taxon>
        <taxon>Vibrionaceae</taxon>
        <taxon>Vibrio</taxon>
    </lineage>
</organism>
<dbReference type="PROSITE" id="PS50109">
    <property type="entry name" value="HIS_KIN"/>
    <property type="match status" value="1"/>
</dbReference>
<evidence type="ECO:0000256" key="10">
    <source>
        <dbReference type="ARBA" id="ARBA00022777"/>
    </source>
</evidence>
<keyword evidence="8 16" id="KW-0812">Transmembrane</keyword>
<protein>
    <recommendedName>
        <fullName evidence="4">histidine kinase</fullName>
        <ecNumber evidence="4">2.7.13.3</ecNumber>
    </recommendedName>
</protein>
<dbReference type="Pfam" id="PF02518">
    <property type="entry name" value="HATPase_c"/>
    <property type="match status" value="1"/>
</dbReference>
<dbReference type="InterPro" id="IPR003594">
    <property type="entry name" value="HATPase_dom"/>
</dbReference>
<dbReference type="GO" id="GO:0000155">
    <property type="term" value="F:phosphorelay sensor kinase activity"/>
    <property type="evidence" value="ECO:0007669"/>
    <property type="project" value="InterPro"/>
</dbReference>
<evidence type="ECO:0000256" key="4">
    <source>
        <dbReference type="ARBA" id="ARBA00012438"/>
    </source>
</evidence>
<evidence type="ECO:0000256" key="3">
    <source>
        <dbReference type="ARBA" id="ARBA00004651"/>
    </source>
</evidence>
<keyword evidence="9" id="KW-0547">Nucleotide-binding</keyword>
<dbReference type="Gene3D" id="3.30.450.20">
    <property type="entry name" value="PAS domain"/>
    <property type="match status" value="2"/>
</dbReference>
<dbReference type="Pfam" id="PF00989">
    <property type="entry name" value="PAS"/>
    <property type="match status" value="1"/>
</dbReference>
<evidence type="ECO:0000256" key="2">
    <source>
        <dbReference type="ARBA" id="ARBA00004533"/>
    </source>
</evidence>
<evidence type="ECO:0000256" key="9">
    <source>
        <dbReference type="ARBA" id="ARBA00022741"/>
    </source>
</evidence>